<dbReference type="AlphaFoldDB" id="A0A0E9QIZ5"/>
<organism evidence="1">
    <name type="scientific">Anguilla anguilla</name>
    <name type="common">European freshwater eel</name>
    <name type="synonym">Muraena anguilla</name>
    <dbReference type="NCBI Taxonomy" id="7936"/>
    <lineage>
        <taxon>Eukaryota</taxon>
        <taxon>Metazoa</taxon>
        <taxon>Chordata</taxon>
        <taxon>Craniata</taxon>
        <taxon>Vertebrata</taxon>
        <taxon>Euteleostomi</taxon>
        <taxon>Actinopterygii</taxon>
        <taxon>Neopterygii</taxon>
        <taxon>Teleostei</taxon>
        <taxon>Anguilliformes</taxon>
        <taxon>Anguillidae</taxon>
        <taxon>Anguilla</taxon>
    </lineage>
</organism>
<sequence>MLVILLPKCILELYESNNFIYLHTVLTYLLLFV</sequence>
<reference evidence="1" key="2">
    <citation type="journal article" date="2015" name="Fish Shellfish Immunol.">
        <title>Early steps in the European eel (Anguilla anguilla)-Vibrio vulnificus interaction in the gills: Role of the RtxA13 toxin.</title>
        <authorList>
            <person name="Callol A."/>
            <person name="Pajuelo D."/>
            <person name="Ebbesson L."/>
            <person name="Teles M."/>
            <person name="MacKenzie S."/>
            <person name="Amaro C."/>
        </authorList>
    </citation>
    <scope>NUCLEOTIDE SEQUENCE</scope>
</reference>
<protein>
    <submittedName>
        <fullName evidence="1">Uncharacterized protein</fullName>
    </submittedName>
</protein>
<accession>A0A0E9QIZ5</accession>
<evidence type="ECO:0000313" key="1">
    <source>
        <dbReference type="EMBL" id="JAH16734.1"/>
    </source>
</evidence>
<reference evidence="1" key="1">
    <citation type="submission" date="2014-11" db="EMBL/GenBank/DDBJ databases">
        <authorList>
            <person name="Amaro Gonzalez C."/>
        </authorList>
    </citation>
    <scope>NUCLEOTIDE SEQUENCE</scope>
</reference>
<name>A0A0E9QIZ5_ANGAN</name>
<dbReference type="EMBL" id="GBXM01091843">
    <property type="protein sequence ID" value="JAH16734.1"/>
    <property type="molecule type" value="Transcribed_RNA"/>
</dbReference>
<proteinExistence type="predicted"/>